<evidence type="ECO:0000313" key="3">
    <source>
        <dbReference type="Proteomes" id="UP000765509"/>
    </source>
</evidence>
<comment type="caution">
    <text evidence="2">The sequence shown here is derived from an EMBL/GenBank/DDBJ whole genome shotgun (WGS) entry which is preliminary data.</text>
</comment>
<dbReference type="EMBL" id="AVOT02006220">
    <property type="protein sequence ID" value="MBW0481040.1"/>
    <property type="molecule type" value="Genomic_DNA"/>
</dbReference>
<evidence type="ECO:0000256" key="1">
    <source>
        <dbReference type="SAM" id="MobiDB-lite"/>
    </source>
</evidence>
<keyword evidence="3" id="KW-1185">Reference proteome</keyword>
<feature type="compositionally biased region" description="Basic and acidic residues" evidence="1">
    <location>
        <begin position="58"/>
        <end position="74"/>
    </location>
</feature>
<feature type="compositionally biased region" description="Low complexity" evidence="1">
    <location>
        <begin position="76"/>
        <end position="91"/>
    </location>
</feature>
<protein>
    <submittedName>
        <fullName evidence="2">Uncharacterized protein</fullName>
    </submittedName>
</protein>
<organism evidence="2 3">
    <name type="scientific">Austropuccinia psidii MF-1</name>
    <dbReference type="NCBI Taxonomy" id="1389203"/>
    <lineage>
        <taxon>Eukaryota</taxon>
        <taxon>Fungi</taxon>
        <taxon>Dikarya</taxon>
        <taxon>Basidiomycota</taxon>
        <taxon>Pucciniomycotina</taxon>
        <taxon>Pucciniomycetes</taxon>
        <taxon>Pucciniales</taxon>
        <taxon>Sphaerophragmiaceae</taxon>
        <taxon>Austropuccinia</taxon>
    </lineage>
</organism>
<name>A0A9Q3CD73_9BASI</name>
<feature type="region of interest" description="Disordered" evidence="1">
    <location>
        <begin position="58"/>
        <end position="105"/>
    </location>
</feature>
<sequence>MYHYTFLISEAWFQELEIGVKELSSTISRSDCHPGFWINWPPILQELMDINLELNTRYHERKKEKSHNQEKQPEASKSNSSHPQHSSSLSQNKKKNFHKREKPHSSLLNKDFKLINCEKERRIKEGLCTYCGGKNSL</sequence>
<accession>A0A9Q3CD73</accession>
<dbReference type="Proteomes" id="UP000765509">
    <property type="component" value="Unassembled WGS sequence"/>
</dbReference>
<gene>
    <name evidence="2" type="ORF">O181_020755</name>
</gene>
<evidence type="ECO:0000313" key="2">
    <source>
        <dbReference type="EMBL" id="MBW0481040.1"/>
    </source>
</evidence>
<proteinExistence type="predicted"/>
<feature type="compositionally biased region" description="Basic residues" evidence="1">
    <location>
        <begin position="92"/>
        <end position="102"/>
    </location>
</feature>
<dbReference type="OrthoDB" id="5552562at2759"/>
<dbReference type="AlphaFoldDB" id="A0A9Q3CD73"/>
<reference evidence="2" key="1">
    <citation type="submission" date="2021-03" db="EMBL/GenBank/DDBJ databases">
        <title>Draft genome sequence of rust myrtle Austropuccinia psidii MF-1, a brazilian biotype.</title>
        <authorList>
            <person name="Quecine M.C."/>
            <person name="Pachon D.M.R."/>
            <person name="Bonatelli M.L."/>
            <person name="Correr F.H."/>
            <person name="Franceschini L.M."/>
            <person name="Leite T.F."/>
            <person name="Margarido G.R.A."/>
            <person name="Almeida C.A."/>
            <person name="Ferrarezi J.A."/>
            <person name="Labate C.A."/>
        </authorList>
    </citation>
    <scope>NUCLEOTIDE SEQUENCE</scope>
    <source>
        <strain evidence="2">MF-1</strain>
    </source>
</reference>